<dbReference type="Gene3D" id="3.40.50.11350">
    <property type="match status" value="1"/>
</dbReference>
<evidence type="ECO:0000313" key="3">
    <source>
        <dbReference type="Proteomes" id="UP000694888"/>
    </source>
</evidence>
<keyword evidence="2" id="KW-0812">Transmembrane</keyword>
<evidence type="ECO:0000256" key="1">
    <source>
        <dbReference type="SAM" id="MobiDB-lite"/>
    </source>
</evidence>
<dbReference type="Proteomes" id="UP000694888">
    <property type="component" value="Unplaced"/>
</dbReference>
<feature type="region of interest" description="Disordered" evidence="1">
    <location>
        <begin position="114"/>
        <end position="143"/>
    </location>
</feature>
<keyword evidence="2" id="KW-1133">Transmembrane helix</keyword>
<protein>
    <submittedName>
        <fullName evidence="4">Uncharacterized protein LOC101857845</fullName>
    </submittedName>
</protein>
<feature type="region of interest" description="Disordered" evidence="1">
    <location>
        <begin position="396"/>
        <end position="437"/>
    </location>
</feature>
<dbReference type="RefSeq" id="XP_012945398.1">
    <property type="nucleotide sequence ID" value="XM_013089944.2"/>
</dbReference>
<evidence type="ECO:0000256" key="2">
    <source>
        <dbReference type="SAM" id="Phobius"/>
    </source>
</evidence>
<evidence type="ECO:0000313" key="4">
    <source>
        <dbReference type="RefSeq" id="XP_012945398.1"/>
    </source>
</evidence>
<proteinExistence type="predicted"/>
<gene>
    <name evidence="4" type="primary">LOC101857845</name>
</gene>
<reference evidence="4" key="1">
    <citation type="submission" date="2025-08" db="UniProtKB">
        <authorList>
            <consortium name="RefSeq"/>
        </authorList>
    </citation>
    <scope>IDENTIFICATION</scope>
</reference>
<dbReference type="GeneID" id="101857845"/>
<accession>A0ABM1AD31</accession>
<keyword evidence="2" id="KW-0472">Membrane</keyword>
<feature type="transmembrane region" description="Helical" evidence="2">
    <location>
        <begin position="12"/>
        <end position="31"/>
    </location>
</feature>
<feature type="compositionally biased region" description="Basic and acidic residues" evidence="1">
    <location>
        <begin position="128"/>
        <end position="143"/>
    </location>
</feature>
<feature type="compositionally biased region" description="Polar residues" evidence="1">
    <location>
        <begin position="410"/>
        <end position="429"/>
    </location>
</feature>
<name>A0ABM1AD31_APLCA</name>
<sequence length="623" mass="69700">MLPRSLRKRCGNKIFVGPLVIVALLWGYFAFHPKVKTPRQKSWWGSSPLVKMKGREIIFENGTNGKFRPLARNGADVAPSHQAVINSNGIHVGKKVVENSKSLSLMTTMVSTDLNDATPEKAPPINDVTDRTNTRGNLKEESTKNPFISTTKASQNTLKTSTETNVVSAQSSESVRSATILIRNNKNNTAPEIRANSKGKQTTRYIVYLCDGTVYCYGFGDRQRAISGLYYLAQVTRRKLLLKMTSPSPLTDFYSPAEYDWVVSDEELRGKSFLKIRMFGPREAKAAVIDESFNSRYPQDIVYFETNHNFYDTLKKIPAFQKQLGHPQRWRVHAEAWLKLMQPTRELRSALNNQLIKIVRAQREEQKAFANFDTRTCNKSCISTVQASNGSQINVDSGNSRTCKDGNIGGIQTRNENGTTSDTRTPTNHNKNETEAVTEELSTSDLCRFPPPQVKNTIPKDKIRQLSGHQVVNLGLVCVHVRMGKSETLNRDGGGARNKPEYLPALWNFLRTYVNKGHHVYIATDSQKVRDLALSGFGHRIHTSTTKITHSSLPEKNTSVAREGFKLALMEQLLLSTSCQVLVISKSGLSLRAAMVRRALQGEGGLYLFHDGAVSAWSSYHLF</sequence>
<organism evidence="3 4">
    <name type="scientific">Aplysia californica</name>
    <name type="common">California sea hare</name>
    <dbReference type="NCBI Taxonomy" id="6500"/>
    <lineage>
        <taxon>Eukaryota</taxon>
        <taxon>Metazoa</taxon>
        <taxon>Spiralia</taxon>
        <taxon>Lophotrochozoa</taxon>
        <taxon>Mollusca</taxon>
        <taxon>Gastropoda</taxon>
        <taxon>Heterobranchia</taxon>
        <taxon>Euthyneura</taxon>
        <taxon>Tectipleura</taxon>
        <taxon>Aplysiida</taxon>
        <taxon>Aplysioidea</taxon>
        <taxon>Aplysiidae</taxon>
        <taxon>Aplysia</taxon>
    </lineage>
</organism>
<keyword evidence="3" id="KW-1185">Reference proteome</keyword>